<dbReference type="EMBL" id="JAUHJS010000002">
    <property type="protein sequence ID" value="MDN4164564.1"/>
    <property type="molecule type" value="Genomic_DNA"/>
</dbReference>
<keyword evidence="6 15" id="KW-0963">Cytoplasm</keyword>
<feature type="domain" description="Radical SAM core" evidence="16">
    <location>
        <begin position="45"/>
        <end position="281"/>
    </location>
</feature>
<dbReference type="Proteomes" id="UP001168552">
    <property type="component" value="Unassembled WGS sequence"/>
</dbReference>
<evidence type="ECO:0000313" key="18">
    <source>
        <dbReference type="Proteomes" id="UP001168552"/>
    </source>
</evidence>
<reference evidence="17" key="1">
    <citation type="submission" date="2023-06" db="EMBL/GenBank/DDBJ databases">
        <title>Cytophagales bacterium Strain LB-30, isolated from soil.</title>
        <authorList>
            <person name="Liu B."/>
        </authorList>
    </citation>
    <scope>NUCLEOTIDE SEQUENCE</scope>
    <source>
        <strain evidence="17">LB-30</strain>
    </source>
</reference>
<gene>
    <name evidence="17" type="primary">hemN</name>
    <name evidence="17" type="ORF">QWY31_03570</name>
</gene>
<name>A0ABT8F2R2_9BACT</name>
<dbReference type="PIRSF" id="PIRSF000167">
    <property type="entry name" value="HemN"/>
    <property type="match status" value="1"/>
</dbReference>
<evidence type="ECO:0000256" key="9">
    <source>
        <dbReference type="ARBA" id="ARBA00023002"/>
    </source>
</evidence>
<evidence type="ECO:0000256" key="3">
    <source>
        <dbReference type="ARBA" id="ARBA00005493"/>
    </source>
</evidence>
<evidence type="ECO:0000256" key="10">
    <source>
        <dbReference type="ARBA" id="ARBA00023004"/>
    </source>
</evidence>
<evidence type="ECO:0000256" key="5">
    <source>
        <dbReference type="ARBA" id="ARBA00022485"/>
    </source>
</evidence>
<comment type="cofactor">
    <cofactor evidence="15">
        <name>[4Fe-4S] cluster</name>
        <dbReference type="ChEBI" id="CHEBI:49883"/>
    </cofactor>
    <text evidence="15">Binds 1 [4Fe-4S] cluster. The cluster is coordinated with 3 cysteines and an exchangeable S-adenosyl-L-methionine.</text>
</comment>
<evidence type="ECO:0000256" key="8">
    <source>
        <dbReference type="ARBA" id="ARBA00022723"/>
    </source>
</evidence>
<keyword evidence="11 15" id="KW-0411">Iron-sulfur</keyword>
<keyword evidence="10 15" id="KW-0408">Iron</keyword>
<dbReference type="PANTHER" id="PTHR13932:SF6">
    <property type="entry name" value="OXYGEN-INDEPENDENT COPROPORPHYRINOGEN III OXIDASE"/>
    <property type="match status" value="1"/>
</dbReference>
<keyword evidence="12 15" id="KW-0627">Porphyrin biosynthesis</keyword>
<evidence type="ECO:0000256" key="13">
    <source>
        <dbReference type="ARBA" id="ARBA00024295"/>
    </source>
</evidence>
<dbReference type="InterPro" id="IPR023404">
    <property type="entry name" value="rSAM_horseshoe"/>
</dbReference>
<dbReference type="GO" id="GO:0051989">
    <property type="term" value="F:coproporphyrinogen dehydrogenase activity"/>
    <property type="evidence" value="ECO:0007669"/>
    <property type="project" value="UniProtKB-EC"/>
</dbReference>
<evidence type="ECO:0000256" key="1">
    <source>
        <dbReference type="ARBA" id="ARBA00004496"/>
    </source>
</evidence>
<dbReference type="EC" id="1.3.98.3" evidence="15"/>
<evidence type="ECO:0000256" key="12">
    <source>
        <dbReference type="ARBA" id="ARBA00023244"/>
    </source>
</evidence>
<comment type="subcellular location">
    <subcellularLocation>
        <location evidence="1 15">Cytoplasm</location>
    </subcellularLocation>
</comment>
<evidence type="ECO:0000256" key="4">
    <source>
        <dbReference type="ARBA" id="ARBA00011245"/>
    </source>
</evidence>
<comment type="similarity">
    <text evidence="3 15">Belongs to the anaerobic coproporphyrinogen-III oxidase family.</text>
</comment>
<accession>A0ABT8F2R2</accession>
<keyword evidence="18" id="KW-1185">Reference proteome</keyword>
<dbReference type="InterPro" id="IPR004558">
    <property type="entry name" value="Coprogen_oxidase_HemN"/>
</dbReference>
<evidence type="ECO:0000256" key="11">
    <source>
        <dbReference type="ARBA" id="ARBA00023014"/>
    </source>
</evidence>
<comment type="subunit">
    <text evidence="4">Monomer.</text>
</comment>
<dbReference type="SFLD" id="SFLDS00029">
    <property type="entry name" value="Radical_SAM"/>
    <property type="match status" value="1"/>
</dbReference>
<comment type="catalytic activity">
    <reaction evidence="14 15">
        <text>coproporphyrinogen III + 2 S-adenosyl-L-methionine = protoporphyrinogen IX + 2 5'-deoxyadenosine + 2 L-methionine + 2 CO2</text>
        <dbReference type="Rhea" id="RHEA:15425"/>
        <dbReference type="ChEBI" id="CHEBI:16526"/>
        <dbReference type="ChEBI" id="CHEBI:17319"/>
        <dbReference type="ChEBI" id="CHEBI:57307"/>
        <dbReference type="ChEBI" id="CHEBI:57309"/>
        <dbReference type="ChEBI" id="CHEBI:57844"/>
        <dbReference type="ChEBI" id="CHEBI:59789"/>
        <dbReference type="EC" id="1.3.98.3"/>
    </reaction>
</comment>
<dbReference type="SUPFAM" id="SSF102114">
    <property type="entry name" value="Radical SAM enzymes"/>
    <property type="match status" value="1"/>
</dbReference>
<dbReference type="SMART" id="SM00729">
    <property type="entry name" value="Elp3"/>
    <property type="match status" value="1"/>
</dbReference>
<keyword evidence="9 15" id="KW-0560">Oxidoreductase</keyword>
<dbReference type="Gene3D" id="1.10.10.920">
    <property type="match status" value="1"/>
</dbReference>
<dbReference type="NCBIfam" id="TIGR00538">
    <property type="entry name" value="hemN"/>
    <property type="match status" value="1"/>
</dbReference>
<evidence type="ECO:0000313" key="17">
    <source>
        <dbReference type="EMBL" id="MDN4164564.1"/>
    </source>
</evidence>
<dbReference type="RefSeq" id="WP_320003092.1">
    <property type="nucleotide sequence ID" value="NZ_JAUHJS010000002.1"/>
</dbReference>
<evidence type="ECO:0000256" key="7">
    <source>
        <dbReference type="ARBA" id="ARBA00022691"/>
    </source>
</evidence>
<evidence type="ECO:0000256" key="2">
    <source>
        <dbReference type="ARBA" id="ARBA00004785"/>
    </source>
</evidence>
<keyword evidence="8 15" id="KW-0479">Metal-binding</keyword>
<comment type="pathway">
    <text evidence="2 15">Porphyrin-containing compound metabolism; protoporphyrin-IX biosynthesis; protoporphyrinogen-IX from coproporphyrinogen-III (AdoMet route): step 1/1.</text>
</comment>
<dbReference type="InterPro" id="IPR058240">
    <property type="entry name" value="rSAM_sf"/>
</dbReference>
<keyword evidence="5 15" id="KW-0004">4Fe-4S</keyword>
<comment type="caution">
    <text evidence="17">The sequence shown here is derived from an EMBL/GenBank/DDBJ whole genome shotgun (WGS) entry which is preliminary data.</text>
</comment>
<dbReference type="PROSITE" id="PS51918">
    <property type="entry name" value="RADICAL_SAM"/>
    <property type="match status" value="1"/>
</dbReference>
<sequence length="448" mass="51563">METLDLVKKYNVAAPRYTSYPTVPFWKNDVTDKRWFQIVKRAYFESASEGISLYIHLPFCESLCTYCGCSKHITANHSVEHNYIEALLDEWHQYVSAIGEKPILRELHLGGGTPTFFQPKALERLVNGLFAYARKHEDFEASFEGHPNNTTGDHLLTLFHLGFSRVSFGVQDLDLEVQKAIHRIQPFENLEIAVKQARRIGYRSINFDLVYGLPHQTVQSLKMTLEKSLRLSLDRIAFYSYAHVPSMFPSQKVYEQFLPDEYLKKELYDTACAYFAQKGYKDIGMDHFTKDTDTLYEAYQKGKLHRNFMGYTAHKSGLLIGLGASSISDAGYAYRQNEKKVKAYEQKIKERESLHLRSHMVTTEEAATRAIILQIACNGQAQWTEDSYVLSPEQMNTLDEMQKDGLLTYNLSSVSLSQRGRQFTRNICAVFDKYLMAKSENMHFSKAI</sequence>
<dbReference type="Gene3D" id="3.80.30.20">
    <property type="entry name" value="tm_1862 like domain"/>
    <property type="match status" value="1"/>
</dbReference>
<evidence type="ECO:0000259" key="16">
    <source>
        <dbReference type="PROSITE" id="PS51918"/>
    </source>
</evidence>
<dbReference type="SFLD" id="SFLDG01065">
    <property type="entry name" value="anaerobic_coproporphyrinogen-I"/>
    <property type="match status" value="1"/>
</dbReference>
<dbReference type="InterPro" id="IPR007197">
    <property type="entry name" value="rSAM"/>
</dbReference>
<dbReference type="PANTHER" id="PTHR13932">
    <property type="entry name" value="COPROPORPHYRINIGEN III OXIDASE"/>
    <property type="match status" value="1"/>
</dbReference>
<dbReference type="CDD" id="cd01335">
    <property type="entry name" value="Radical_SAM"/>
    <property type="match status" value="1"/>
</dbReference>
<comment type="function">
    <text evidence="13">Involved in the heme biosynthesis. Catalyzes the anaerobic oxidative decarboxylation of propionate groups of rings A and B of coproporphyrinogen III to yield the vinyl groups in protoporphyrinogen IX.</text>
</comment>
<evidence type="ECO:0000256" key="14">
    <source>
        <dbReference type="ARBA" id="ARBA00048321"/>
    </source>
</evidence>
<proteinExistence type="inferred from homology"/>
<protein>
    <recommendedName>
        <fullName evidence="15">Coproporphyrinogen-III oxidase</fullName>
        <ecNumber evidence="15">1.3.98.3</ecNumber>
    </recommendedName>
</protein>
<dbReference type="InterPro" id="IPR034505">
    <property type="entry name" value="Coproporphyrinogen-III_oxidase"/>
</dbReference>
<evidence type="ECO:0000256" key="6">
    <source>
        <dbReference type="ARBA" id="ARBA00022490"/>
    </source>
</evidence>
<dbReference type="Pfam" id="PF04055">
    <property type="entry name" value="Radical_SAM"/>
    <property type="match status" value="1"/>
</dbReference>
<keyword evidence="7 15" id="KW-0949">S-adenosyl-L-methionine</keyword>
<dbReference type="InterPro" id="IPR006638">
    <property type="entry name" value="Elp3/MiaA/NifB-like_rSAM"/>
</dbReference>
<organism evidence="17 18">
    <name type="scientific">Shiella aurantiaca</name>
    <dbReference type="NCBI Taxonomy" id="3058365"/>
    <lineage>
        <taxon>Bacteria</taxon>
        <taxon>Pseudomonadati</taxon>
        <taxon>Bacteroidota</taxon>
        <taxon>Cytophagia</taxon>
        <taxon>Cytophagales</taxon>
        <taxon>Shiellaceae</taxon>
        <taxon>Shiella</taxon>
    </lineage>
</organism>
<evidence type="ECO:0000256" key="15">
    <source>
        <dbReference type="PIRNR" id="PIRNR000167"/>
    </source>
</evidence>